<dbReference type="Pfam" id="PF09375">
    <property type="entry name" value="Peptidase_M75"/>
    <property type="match status" value="1"/>
</dbReference>
<evidence type="ECO:0000313" key="5">
    <source>
        <dbReference type="EMBL" id="TRX13421.1"/>
    </source>
</evidence>
<reference evidence="5 6" key="1">
    <citation type="submission" date="2019-07" db="EMBL/GenBank/DDBJ databases">
        <title>Novel species of Flavobacterium.</title>
        <authorList>
            <person name="Liu Q."/>
            <person name="Xin Y.-H."/>
        </authorList>
    </citation>
    <scope>NUCLEOTIDE SEQUENCE [LARGE SCALE GENOMIC DNA]</scope>
    <source>
        <strain evidence="5 6">GSR22</strain>
    </source>
</reference>
<sequence length="371" mass="40878">MKKILLILSLIALVVACSSNEGDNNTDGNNYDRTALLTNWADNIIVPSYVNYQAKLQTLVSNTNTFVATPTEANLQTVRNSWLEAYKGYQYISMYNLGKAEEINLNMASNTYPTSTIGIESNISSGSYNLALLSQFDKQGFPALDYLINGLSTNDASIVDFYATNASATNYKQYLTAVVSKLKTNADAVVTDWNSGFRNSYVANNGTSVSSSVNKTTNLFVKNLEKDIRTGKLGIPAGIFSSGVKYPEKVEGYYKNDISKELLNVSIKAQQDFFNGKHFNSTATGEGLKTYLDFLNAIRNGQQLSDIINNQFATIYTVNNALNNSFSQQINTDNSKMIAAYDALQQNVIYTKLDMMQALNITIDYVDGDGD</sequence>
<evidence type="ECO:0000256" key="1">
    <source>
        <dbReference type="ARBA" id="ARBA00004196"/>
    </source>
</evidence>
<dbReference type="RefSeq" id="WP_144064389.1">
    <property type="nucleotide sequence ID" value="NZ_VJZL01000001.1"/>
</dbReference>
<dbReference type="Gene3D" id="1.20.1420.20">
    <property type="entry name" value="M75 peptidase, HXXE motif"/>
    <property type="match status" value="1"/>
</dbReference>
<dbReference type="InterPro" id="IPR018976">
    <property type="entry name" value="Imelysin-like"/>
</dbReference>
<comment type="caution">
    <text evidence="5">The sequence shown here is derived from an EMBL/GenBank/DDBJ whole genome shotgun (WGS) entry which is preliminary data.</text>
</comment>
<dbReference type="CDD" id="cd14659">
    <property type="entry name" value="Imelysin-like_IPPA"/>
    <property type="match status" value="1"/>
</dbReference>
<gene>
    <name evidence="5" type="ORF">FNW11_00720</name>
</gene>
<feature type="signal peptide" evidence="3">
    <location>
        <begin position="1"/>
        <end position="21"/>
    </location>
</feature>
<dbReference type="OrthoDB" id="650514at2"/>
<dbReference type="AlphaFoldDB" id="A0A553BYM3"/>
<evidence type="ECO:0000313" key="6">
    <source>
        <dbReference type="Proteomes" id="UP000318669"/>
    </source>
</evidence>
<evidence type="ECO:0000256" key="2">
    <source>
        <dbReference type="ARBA" id="ARBA00022729"/>
    </source>
</evidence>
<feature type="domain" description="Imelysin-like" evidence="4">
    <location>
        <begin position="45"/>
        <end position="346"/>
    </location>
</feature>
<protein>
    <submittedName>
        <fullName evidence="5">Imelysin family protein</fullName>
    </submittedName>
</protein>
<organism evidence="5 6">
    <name type="scientific">Flavobacterium gawalongense</name>
    <dbReference type="NCBI Taxonomy" id="2594432"/>
    <lineage>
        <taxon>Bacteria</taxon>
        <taxon>Pseudomonadati</taxon>
        <taxon>Bacteroidota</taxon>
        <taxon>Flavobacteriia</taxon>
        <taxon>Flavobacteriales</taxon>
        <taxon>Flavobacteriaceae</taxon>
        <taxon>Flavobacterium</taxon>
    </lineage>
</organism>
<accession>A0A553BYM3</accession>
<dbReference type="GO" id="GO:0030313">
    <property type="term" value="C:cell envelope"/>
    <property type="evidence" value="ECO:0007669"/>
    <property type="project" value="UniProtKB-SubCell"/>
</dbReference>
<name>A0A553BYM3_9FLAO</name>
<dbReference type="EMBL" id="VJZL01000001">
    <property type="protein sequence ID" value="TRX13421.1"/>
    <property type="molecule type" value="Genomic_DNA"/>
</dbReference>
<feature type="chain" id="PRO_5021961953" evidence="3">
    <location>
        <begin position="22"/>
        <end position="371"/>
    </location>
</feature>
<dbReference type="InterPro" id="IPR034984">
    <property type="entry name" value="Imelysin-like_IPPA"/>
</dbReference>
<proteinExistence type="predicted"/>
<evidence type="ECO:0000256" key="3">
    <source>
        <dbReference type="SAM" id="SignalP"/>
    </source>
</evidence>
<dbReference type="InterPro" id="IPR038352">
    <property type="entry name" value="Imelysin_sf"/>
</dbReference>
<evidence type="ECO:0000259" key="4">
    <source>
        <dbReference type="Pfam" id="PF09375"/>
    </source>
</evidence>
<comment type="subcellular location">
    <subcellularLocation>
        <location evidence="1">Cell envelope</location>
    </subcellularLocation>
</comment>
<dbReference type="Proteomes" id="UP000318669">
    <property type="component" value="Unassembled WGS sequence"/>
</dbReference>
<keyword evidence="2 3" id="KW-0732">Signal</keyword>
<dbReference type="PROSITE" id="PS51257">
    <property type="entry name" value="PROKAR_LIPOPROTEIN"/>
    <property type="match status" value="1"/>
</dbReference>